<dbReference type="Gene3D" id="3.30.420.10">
    <property type="entry name" value="Ribonuclease H-like superfamily/Ribonuclease H"/>
    <property type="match status" value="1"/>
</dbReference>
<dbReference type="InterPro" id="IPR012337">
    <property type="entry name" value="RNaseH-like_sf"/>
</dbReference>
<protein>
    <submittedName>
        <fullName evidence="2">Ribonuclease H-like domain containing protein</fullName>
    </submittedName>
</protein>
<dbReference type="GO" id="GO:0004523">
    <property type="term" value="F:RNA-DNA hybrid ribonuclease activity"/>
    <property type="evidence" value="ECO:0007669"/>
    <property type="project" value="InterPro"/>
</dbReference>
<evidence type="ECO:0000313" key="2">
    <source>
        <dbReference type="EMBL" id="PON90390.1"/>
    </source>
</evidence>
<accession>A0A2P5EXY4</accession>
<sequence length="153" mass="17245">MNCDVAMCGSYGVVAVVARNSEATILGIWCKKFNIQSPTTGEAFAIRCALELARINRRTKIICEGDCLHVISALQMKKEPHWSILPIIEDSLLIAKSFSSCFFSWVPRKFNVMAHSVAQWARRNGYLTTDHWINFPSNISLNLMNRCSLSSPY</sequence>
<dbReference type="AlphaFoldDB" id="A0A2P5EXY4"/>
<dbReference type="PANTHER" id="PTHR47074:SF73">
    <property type="entry name" value="OS04G0448401 PROTEIN"/>
    <property type="match status" value="1"/>
</dbReference>
<dbReference type="InterPro" id="IPR036397">
    <property type="entry name" value="RNaseH_sf"/>
</dbReference>
<dbReference type="CDD" id="cd06222">
    <property type="entry name" value="RNase_H_like"/>
    <property type="match status" value="1"/>
</dbReference>
<organism evidence="2 3">
    <name type="scientific">Trema orientale</name>
    <name type="common">Charcoal tree</name>
    <name type="synonym">Celtis orientalis</name>
    <dbReference type="NCBI Taxonomy" id="63057"/>
    <lineage>
        <taxon>Eukaryota</taxon>
        <taxon>Viridiplantae</taxon>
        <taxon>Streptophyta</taxon>
        <taxon>Embryophyta</taxon>
        <taxon>Tracheophyta</taxon>
        <taxon>Spermatophyta</taxon>
        <taxon>Magnoliopsida</taxon>
        <taxon>eudicotyledons</taxon>
        <taxon>Gunneridae</taxon>
        <taxon>Pentapetalae</taxon>
        <taxon>rosids</taxon>
        <taxon>fabids</taxon>
        <taxon>Rosales</taxon>
        <taxon>Cannabaceae</taxon>
        <taxon>Trema</taxon>
    </lineage>
</organism>
<gene>
    <name evidence="2" type="ORF">TorRG33x02_138590</name>
</gene>
<dbReference type="STRING" id="63057.A0A2P5EXY4"/>
<dbReference type="EMBL" id="JXTC01000084">
    <property type="protein sequence ID" value="PON90390.1"/>
    <property type="molecule type" value="Genomic_DNA"/>
</dbReference>
<dbReference type="InterPro" id="IPR002156">
    <property type="entry name" value="RNaseH_domain"/>
</dbReference>
<dbReference type="SUPFAM" id="SSF53098">
    <property type="entry name" value="Ribonuclease H-like"/>
    <property type="match status" value="1"/>
</dbReference>
<dbReference type="InterPro" id="IPR044730">
    <property type="entry name" value="RNase_H-like_dom_plant"/>
</dbReference>
<dbReference type="GO" id="GO:0003676">
    <property type="term" value="F:nucleic acid binding"/>
    <property type="evidence" value="ECO:0007669"/>
    <property type="project" value="InterPro"/>
</dbReference>
<evidence type="ECO:0000313" key="3">
    <source>
        <dbReference type="Proteomes" id="UP000237000"/>
    </source>
</evidence>
<keyword evidence="3" id="KW-1185">Reference proteome</keyword>
<dbReference type="Pfam" id="PF13456">
    <property type="entry name" value="RVT_3"/>
    <property type="match status" value="1"/>
</dbReference>
<reference evidence="3" key="1">
    <citation type="submission" date="2016-06" db="EMBL/GenBank/DDBJ databases">
        <title>Parallel loss of symbiosis genes in relatives of nitrogen-fixing non-legume Parasponia.</title>
        <authorList>
            <person name="Van Velzen R."/>
            <person name="Holmer R."/>
            <person name="Bu F."/>
            <person name="Rutten L."/>
            <person name="Van Zeijl A."/>
            <person name="Liu W."/>
            <person name="Santuari L."/>
            <person name="Cao Q."/>
            <person name="Sharma T."/>
            <person name="Shen D."/>
            <person name="Roswanjaya Y."/>
            <person name="Wardhani T."/>
            <person name="Kalhor M.S."/>
            <person name="Jansen J."/>
            <person name="Van den Hoogen J."/>
            <person name="Gungor B."/>
            <person name="Hartog M."/>
            <person name="Hontelez J."/>
            <person name="Verver J."/>
            <person name="Yang W.-C."/>
            <person name="Schijlen E."/>
            <person name="Repin R."/>
            <person name="Schilthuizen M."/>
            <person name="Schranz E."/>
            <person name="Heidstra R."/>
            <person name="Miyata K."/>
            <person name="Fedorova E."/>
            <person name="Kohlen W."/>
            <person name="Bisseling T."/>
            <person name="Smit S."/>
            <person name="Geurts R."/>
        </authorList>
    </citation>
    <scope>NUCLEOTIDE SEQUENCE [LARGE SCALE GENOMIC DNA]</scope>
    <source>
        <strain evidence="3">cv. RG33-2</strain>
    </source>
</reference>
<dbReference type="InParanoid" id="A0A2P5EXY4"/>
<dbReference type="Proteomes" id="UP000237000">
    <property type="component" value="Unassembled WGS sequence"/>
</dbReference>
<proteinExistence type="predicted"/>
<feature type="domain" description="RNase H type-1" evidence="1">
    <location>
        <begin position="9"/>
        <end position="121"/>
    </location>
</feature>
<comment type="caution">
    <text evidence="2">The sequence shown here is derived from an EMBL/GenBank/DDBJ whole genome shotgun (WGS) entry which is preliminary data.</text>
</comment>
<dbReference type="PANTHER" id="PTHR47074">
    <property type="entry name" value="BNAC02G40300D PROTEIN"/>
    <property type="match status" value="1"/>
</dbReference>
<dbReference type="InterPro" id="IPR052929">
    <property type="entry name" value="RNase_H-like_EbsB-rel"/>
</dbReference>
<name>A0A2P5EXY4_TREOI</name>
<evidence type="ECO:0000259" key="1">
    <source>
        <dbReference type="Pfam" id="PF13456"/>
    </source>
</evidence>
<dbReference type="OrthoDB" id="1166390at2759"/>